<sequence length="91" mass="10226">MTASKTTRTFNLRFDAETHELVHQAAEICGQSATVFITEAAVYSAQVELLDQRFVGVDPTVFDDVLAQIDAPAEVNAELVRLFRQQLEWIE</sequence>
<evidence type="ECO:0000256" key="2">
    <source>
        <dbReference type="ARBA" id="ARBA00022649"/>
    </source>
</evidence>
<organism evidence="7 8">
    <name type="scientific">Nitratireductor mangrovi</name>
    <dbReference type="NCBI Taxonomy" id="2599600"/>
    <lineage>
        <taxon>Bacteria</taxon>
        <taxon>Pseudomonadati</taxon>
        <taxon>Pseudomonadota</taxon>
        <taxon>Alphaproteobacteria</taxon>
        <taxon>Hyphomicrobiales</taxon>
        <taxon>Phyllobacteriaceae</taxon>
        <taxon>Nitratireductor</taxon>
    </lineage>
</organism>
<dbReference type="Pfam" id="PF08681">
    <property type="entry name" value="TacA1"/>
    <property type="match status" value="1"/>
</dbReference>
<protein>
    <submittedName>
        <fullName evidence="7">DUF1778 domain-containing protein</fullName>
    </submittedName>
</protein>
<dbReference type="PANTHER" id="PTHR35401">
    <property type="entry name" value="COPG FAMILY HELIX-TURN-HELIX PROTEIN-RELATED-RELATED"/>
    <property type="match status" value="1"/>
</dbReference>
<dbReference type="KEGG" id="niy:FQ775_09090"/>
<keyword evidence="1" id="KW-0678">Repressor</keyword>
<proteinExistence type="inferred from homology"/>
<dbReference type="GO" id="GO:0006355">
    <property type="term" value="P:regulation of DNA-templated transcription"/>
    <property type="evidence" value="ECO:0007669"/>
    <property type="project" value="InterPro"/>
</dbReference>
<dbReference type="Proteomes" id="UP000321389">
    <property type="component" value="Chromosome"/>
</dbReference>
<evidence type="ECO:0000256" key="3">
    <source>
        <dbReference type="ARBA" id="ARBA00023015"/>
    </source>
</evidence>
<dbReference type="InterPro" id="IPR014795">
    <property type="entry name" value="TacA_1-like"/>
</dbReference>
<keyword evidence="3" id="KW-0805">Transcription regulation</keyword>
<evidence type="ECO:0000256" key="5">
    <source>
        <dbReference type="ARBA" id="ARBA00023163"/>
    </source>
</evidence>
<dbReference type="PANTHER" id="PTHR35401:SF1">
    <property type="entry name" value="CYTOPLASMIC PROTEIN"/>
    <property type="match status" value="1"/>
</dbReference>
<evidence type="ECO:0000256" key="6">
    <source>
        <dbReference type="ARBA" id="ARBA00049988"/>
    </source>
</evidence>
<evidence type="ECO:0000313" key="7">
    <source>
        <dbReference type="EMBL" id="QDZ00523.2"/>
    </source>
</evidence>
<accession>A0A5B8KY43</accession>
<evidence type="ECO:0000256" key="4">
    <source>
        <dbReference type="ARBA" id="ARBA00023125"/>
    </source>
</evidence>
<keyword evidence="8" id="KW-1185">Reference proteome</keyword>
<reference evidence="7" key="1">
    <citation type="submission" date="2020-04" db="EMBL/GenBank/DDBJ databases">
        <title>Nitratireductor sp. nov. isolated from mangrove soil.</title>
        <authorList>
            <person name="Ye Y."/>
        </authorList>
    </citation>
    <scope>NUCLEOTIDE SEQUENCE</scope>
    <source>
        <strain evidence="7">SY7</strain>
    </source>
</reference>
<dbReference type="AlphaFoldDB" id="A0A5B8KY43"/>
<dbReference type="InterPro" id="IPR010985">
    <property type="entry name" value="Ribbon_hlx_hlx"/>
</dbReference>
<dbReference type="EMBL" id="CP042301">
    <property type="protein sequence ID" value="QDZ00523.2"/>
    <property type="molecule type" value="Genomic_DNA"/>
</dbReference>
<keyword evidence="2" id="KW-1277">Toxin-antitoxin system</keyword>
<keyword evidence="5" id="KW-0804">Transcription</keyword>
<evidence type="ECO:0000313" key="8">
    <source>
        <dbReference type="Proteomes" id="UP000321389"/>
    </source>
</evidence>
<dbReference type="RefSeq" id="WP_167812727.1">
    <property type="nucleotide sequence ID" value="NZ_CP042301.2"/>
</dbReference>
<dbReference type="SUPFAM" id="SSF47598">
    <property type="entry name" value="Ribbon-helix-helix"/>
    <property type="match status" value="1"/>
</dbReference>
<dbReference type="GO" id="GO:0003677">
    <property type="term" value="F:DNA binding"/>
    <property type="evidence" value="ECO:0007669"/>
    <property type="project" value="UniProtKB-KW"/>
</dbReference>
<comment type="similarity">
    <text evidence="6">Belongs to the TacA antitoxin family.</text>
</comment>
<gene>
    <name evidence="7" type="ORF">FQ775_09090</name>
</gene>
<keyword evidence="4" id="KW-0238">DNA-binding</keyword>
<name>A0A5B8KY43_9HYPH</name>
<evidence type="ECO:0000256" key="1">
    <source>
        <dbReference type="ARBA" id="ARBA00022491"/>
    </source>
</evidence>
<dbReference type="Gene3D" id="1.20.5.780">
    <property type="entry name" value="Single helix bin"/>
    <property type="match status" value="1"/>
</dbReference>